<dbReference type="RefSeq" id="WP_376848131.1">
    <property type="nucleotide sequence ID" value="NZ_JBHSMF010000002.1"/>
</dbReference>
<organism evidence="8 9">
    <name type="scientific">Caenimonas terrae</name>
    <dbReference type="NCBI Taxonomy" id="696074"/>
    <lineage>
        <taxon>Bacteria</taxon>
        <taxon>Pseudomonadati</taxon>
        <taxon>Pseudomonadota</taxon>
        <taxon>Betaproteobacteria</taxon>
        <taxon>Burkholderiales</taxon>
        <taxon>Comamonadaceae</taxon>
        <taxon>Caenimonas</taxon>
    </lineage>
</organism>
<evidence type="ECO:0000256" key="3">
    <source>
        <dbReference type="ARBA" id="ARBA00022475"/>
    </source>
</evidence>
<sequence>MQTPASTRNFWLLAGLGAIVAGAGLAAAHTMELHGHVITGMGNEVVWGLPHVFAIFMIVAASGVLNVASVGSVFGQAAYKPRARLSGLLCLALLAGGLMVLMLDLGRPDRIVVAMTHYNLRSVFAWNVVLYSGMAAIVLVYLWTLFEPALARWTRAAGIAALVWRFVLTTGTGSIFGFLVARQAYQSALLAPLFILLSLAWGLALFLLAQAALLHGAGRRMPDAVRQRLARLLGIFVAASLYLVAVQHMTALYEARRGAFEAFILFGQGGGGRYALLFWAGYVLAGSLLPLLLVFLPRLAGERSLLAAALLVILGAFAWLYVFIVGGQAFPLEIFPGHAVRSSFGDGAVASYFPSLPELLLGVGGLGAAFLIALVGTRLFDMLPRDELAAKGQGA</sequence>
<comment type="caution">
    <text evidence="8">The sequence shown here is derived from an EMBL/GenBank/DDBJ whole genome shotgun (WGS) entry which is preliminary data.</text>
</comment>
<keyword evidence="4 7" id="KW-0812">Transmembrane</keyword>
<comment type="similarity">
    <text evidence="2">Belongs to the NrfD family.</text>
</comment>
<gene>
    <name evidence="8" type="primary">nrfD</name>
    <name evidence="8" type="ORF">ACFPOE_01010</name>
</gene>
<feature type="transmembrane region" description="Helical" evidence="7">
    <location>
        <begin position="305"/>
        <end position="324"/>
    </location>
</feature>
<proteinExistence type="inferred from homology"/>
<keyword evidence="3" id="KW-1003">Cell membrane</keyword>
<evidence type="ECO:0000256" key="2">
    <source>
        <dbReference type="ARBA" id="ARBA00008929"/>
    </source>
</evidence>
<dbReference type="Proteomes" id="UP001596037">
    <property type="component" value="Unassembled WGS sequence"/>
</dbReference>
<feature type="transmembrane region" description="Helical" evidence="7">
    <location>
        <begin position="52"/>
        <end position="73"/>
    </location>
</feature>
<evidence type="ECO:0000313" key="9">
    <source>
        <dbReference type="Proteomes" id="UP001596037"/>
    </source>
</evidence>
<reference evidence="9" key="1">
    <citation type="journal article" date="2019" name="Int. J. Syst. Evol. Microbiol.">
        <title>The Global Catalogue of Microorganisms (GCM) 10K type strain sequencing project: providing services to taxonomists for standard genome sequencing and annotation.</title>
        <authorList>
            <consortium name="The Broad Institute Genomics Platform"/>
            <consortium name="The Broad Institute Genome Sequencing Center for Infectious Disease"/>
            <person name="Wu L."/>
            <person name="Ma J."/>
        </authorList>
    </citation>
    <scope>NUCLEOTIDE SEQUENCE [LARGE SCALE GENOMIC DNA]</scope>
    <source>
        <strain evidence="9">CCUG 57401</strain>
    </source>
</reference>
<name>A0ABW0N843_9BURK</name>
<keyword evidence="5 7" id="KW-1133">Transmembrane helix</keyword>
<feature type="transmembrane region" description="Helical" evidence="7">
    <location>
        <begin position="273"/>
        <end position="296"/>
    </location>
</feature>
<dbReference type="EMBL" id="JBHSMF010000002">
    <property type="protein sequence ID" value="MFC5496099.1"/>
    <property type="molecule type" value="Genomic_DNA"/>
</dbReference>
<feature type="transmembrane region" description="Helical" evidence="7">
    <location>
        <begin position="193"/>
        <end position="217"/>
    </location>
</feature>
<dbReference type="InterPro" id="IPR052049">
    <property type="entry name" value="Electron_transfer_protein"/>
</dbReference>
<comment type="subcellular location">
    <subcellularLocation>
        <location evidence="1">Cell membrane</location>
        <topology evidence="1">Multi-pass membrane protein</topology>
    </subcellularLocation>
</comment>
<keyword evidence="6 7" id="KW-0472">Membrane</keyword>
<accession>A0ABW0N843</accession>
<evidence type="ECO:0000256" key="6">
    <source>
        <dbReference type="ARBA" id="ARBA00023136"/>
    </source>
</evidence>
<dbReference type="PANTHER" id="PTHR34856:SF2">
    <property type="entry name" value="PROTEIN NRFD"/>
    <property type="match status" value="1"/>
</dbReference>
<feature type="transmembrane region" description="Helical" evidence="7">
    <location>
        <begin position="85"/>
        <end position="103"/>
    </location>
</feature>
<evidence type="ECO:0000256" key="4">
    <source>
        <dbReference type="ARBA" id="ARBA00022692"/>
    </source>
</evidence>
<protein>
    <submittedName>
        <fullName evidence="8">NrfD/PsrC family molybdoenzyme membrane anchor subunit</fullName>
    </submittedName>
</protein>
<dbReference type="InterPro" id="IPR005614">
    <property type="entry name" value="NrfD-like"/>
</dbReference>
<evidence type="ECO:0000313" key="8">
    <source>
        <dbReference type="EMBL" id="MFC5496099.1"/>
    </source>
</evidence>
<feature type="transmembrane region" description="Helical" evidence="7">
    <location>
        <begin position="158"/>
        <end position="181"/>
    </location>
</feature>
<feature type="transmembrane region" description="Helical" evidence="7">
    <location>
        <begin position="229"/>
        <end position="253"/>
    </location>
</feature>
<dbReference type="PANTHER" id="PTHR34856">
    <property type="entry name" value="PROTEIN NRFD"/>
    <property type="match status" value="1"/>
</dbReference>
<evidence type="ECO:0000256" key="7">
    <source>
        <dbReference type="SAM" id="Phobius"/>
    </source>
</evidence>
<dbReference type="Pfam" id="PF03916">
    <property type="entry name" value="NrfD"/>
    <property type="match status" value="1"/>
</dbReference>
<evidence type="ECO:0000256" key="5">
    <source>
        <dbReference type="ARBA" id="ARBA00022989"/>
    </source>
</evidence>
<dbReference type="Gene3D" id="1.20.1630.10">
    <property type="entry name" value="Formate dehydrogenase/DMSO reductase domain"/>
    <property type="match status" value="1"/>
</dbReference>
<feature type="transmembrane region" description="Helical" evidence="7">
    <location>
        <begin position="123"/>
        <end position="146"/>
    </location>
</feature>
<keyword evidence="9" id="KW-1185">Reference proteome</keyword>
<evidence type="ECO:0000256" key="1">
    <source>
        <dbReference type="ARBA" id="ARBA00004651"/>
    </source>
</evidence>
<feature type="transmembrane region" description="Helical" evidence="7">
    <location>
        <begin position="359"/>
        <end position="380"/>
    </location>
</feature>